<dbReference type="SUPFAM" id="SSF55729">
    <property type="entry name" value="Acyl-CoA N-acyltransferases (Nat)"/>
    <property type="match status" value="1"/>
</dbReference>
<protein>
    <submittedName>
        <fullName evidence="2">GNAT family N-acetyltransferase</fullName>
    </submittedName>
</protein>
<dbReference type="Proteomes" id="UP001142810">
    <property type="component" value="Unassembled WGS sequence"/>
</dbReference>
<organism evidence="2 3">
    <name type="scientific">Alteromonas aquimaris</name>
    <dbReference type="NCBI Taxonomy" id="2998417"/>
    <lineage>
        <taxon>Bacteria</taxon>
        <taxon>Pseudomonadati</taxon>
        <taxon>Pseudomonadota</taxon>
        <taxon>Gammaproteobacteria</taxon>
        <taxon>Alteromonadales</taxon>
        <taxon>Alteromonadaceae</taxon>
        <taxon>Alteromonas/Salinimonas group</taxon>
        <taxon>Alteromonas</taxon>
    </lineage>
</organism>
<dbReference type="Gene3D" id="3.40.630.30">
    <property type="match status" value="1"/>
</dbReference>
<dbReference type="Pfam" id="PF13302">
    <property type="entry name" value="Acetyltransf_3"/>
    <property type="match status" value="1"/>
</dbReference>
<sequence>MSLSPLEQADKYLFRKLYLDPTIIKMIFVTMSVEEVDAWFEKVYQNKKNDYCFYKITAANSVSVFGLIGLIKRREDVVEYGIMLGEKFRQKGIGLTATRLLLEEVYRNGQSCHIIGRCIPENKAMIRVFSKCNFKQVSPAAYQEVEGTNPNLTFRKRVTLY</sequence>
<accession>A0ABT3P4V0</accession>
<comment type="caution">
    <text evidence="2">The sequence shown here is derived from an EMBL/GenBank/DDBJ whole genome shotgun (WGS) entry which is preliminary data.</text>
</comment>
<dbReference type="PANTHER" id="PTHR43792:SF1">
    <property type="entry name" value="N-ACETYLTRANSFERASE DOMAIN-CONTAINING PROTEIN"/>
    <property type="match status" value="1"/>
</dbReference>
<reference evidence="2" key="1">
    <citation type="submission" date="2022-11" db="EMBL/GenBank/DDBJ databases">
        <title>Alteromonas sp. nov., isolated from sea water of the Qingdao.</title>
        <authorList>
            <person name="Wang Q."/>
        </authorList>
    </citation>
    <scope>NUCLEOTIDE SEQUENCE</scope>
    <source>
        <strain evidence="2">ASW11-7</strain>
    </source>
</reference>
<evidence type="ECO:0000259" key="1">
    <source>
        <dbReference type="Pfam" id="PF13302"/>
    </source>
</evidence>
<gene>
    <name evidence="2" type="ORF">OPS25_04770</name>
</gene>
<dbReference type="InterPro" id="IPR051531">
    <property type="entry name" value="N-acetyltransferase"/>
</dbReference>
<keyword evidence="3" id="KW-1185">Reference proteome</keyword>
<dbReference type="EMBL" id="JAPFRD010000005">
    <property type="protein sequence ID" value="MCW8107811.1"/>
    <property type="molecule type" value="Genomic_DNA"/>
</dbReference>
<dbReference type="PANTHER" id="PTHR43792">
    <property type="entry name" value="GNAT FAMILY, PUTATIVE (AFU_ORTHOLOGUE AFUA_3G00765)-RELATED-RELATED"/>
    <property type="match status" value="1"/>
</dbReference>
<proteinExistence type="predicted"/>
<feature type="domain" description="N-acetyltransferase" evidence="1">
    <location>
        <begin position="3"/>
        <end position="135"/>
    </location>
</feature>
<evidence type="ECO:0000313" key="3">
    <source>
        <dbReference type="Proteomes" id="UP001142810"/>
    </source>
</evidence>
<name>A0ABT3P4V0_9ALTE</name>
<dbReference type="RefSeq" id="WP_265616666.1">
    <property type="nucleotide sequence ID" value="NZ_JAPFRD010000005.1"/>
</dbReference>
<dbReference type="InterPro" id="IPR000182">
    <property type="entry name" value="GNAT_dom"/>
</dbReference>
<evidence type="ECO:0000313" key="2">
    <source>
        <dbReference type="EMBL" id="MCW8107811.1"/>
    </source>
</evidence>
<dbReference type="InterPro" id="IPR016181">
    <property type="entry name" value="Acyl_CoA_acyltransferase"/>
</dbReference>